<evidence type="ECO:0000313" key="3">
    <source>
        <dbReference type="Proteomes" id="UP000789405"/>
    </source>
</evidence>
<keyword evidence="1" id="KW-0812">Transmembrane</keyword>
<keyword evidence="1" id="KW-0472">Membrane</keyword>
<gene>
    <name evidence="2" type="ORF">DERYTH_LOCUS13952</name>
</gene>
<accession>A0A9N9NAQ9</accession>
<comment type="caution">
    <text evidence="2">The sequence shown here is derived from an EMBL/GenBank/DDBJ whole genome shotgun (WGS) entry which is preliminary data.</text>
</comment>
<sequence length="132" mass="15368">YAPLYAAQLIVYKEEETDKNVSELQAEKLAKTFEIFSLFSDQPKQQKYRNNGEYYLEVVKECNQLLEKQLEEYQDLLNNPVLQKFRNSNQLRRWCIIAIGYDLIGGVITLAGSAIDSITSKIEELDEKDMKH</sequence>
<evidence type="ECO:0000313" key="2">
    <source>
        <dbReference type="EMBL" id="CAG8716121.1"/>
    </source>
</evidence>
<evidence type="ECO:0000256" key="1">
    <source>
        <dbReference type="SAM" id="Phobius"/>
    </source>
</evidence>
<keyword evidence="3" id="KW-1185">Reference proteome</keyword>
<protein>
    <submittedName>
        <fullName evidence="2">2510_t:CDS:1</fullName>
    </submittedName>
</protein>
<dbReference type="Proteomes" id="UP000789405">
    <property type="component" value="Unassembled WGS sequence"/>
</dbReference>
<feature type="transmembrane region" description="Helical" evidence="1">
    <location>
        <begin position="94"/>
        <end position="115"/>
    </location>
</feature>
<dbReference type="AlphaFoldDB" id="A0A9N9NAQ9"/>
<name>A0A9N9NAQ9_9GLOM</name>
<feature type="non-terminal residue" evidence="2">
    <location>
        <position position="132"/>
    </location>
</feature>
<dbReference type="EMBL" id="CAJVPY010010166">
    <property type="protein sequence ID" value="CAG8716121.1"/>
    <property type="molecule type" value="Genomic_DNA"/>
</dbReference>
<organism evidence="2 3">
    <name type="scientific">Dentiscutata erythropus</name>
    <dbReference type="NCBI Taxonomy" id="1348616"/>
    <lineage>
        <taxon>Eukaryota</taxon>
        <taxon>Fungi</taxon>
        <taxon>Fungi incertae sedis</taxon>
        <taxon>Mucoromycota</taxon>
        <taxon>Glomeromycotina</taxon>
        <taxon>Glomeromycetes</taxon>
        <taxon>Diversisporales</taxon>
        <taxon>Gigasporaceae</taxon>
        <taxon>Dentiscutata</taxon>
    </lineage>
</organism>
<keyword evidence="1" id="KW-1133">Transmembrane helix</keyword>
<proteinExistence type="predicted"/>
<reference evidence="2" key="1">
    <citation type="submission" date="2021-06" db="EMBL/GenBank/DDBJ databases">
        <authorList>
            <person name="Kallberg Y."/>
            <person name="Tangrot J."/>
            <person name="Rosling A."/>
        </authorList>
    </citation>
    <scope>NUCLEOTIDE SEQUENCE</scope>
    <source>
        <strain evidence="2">MA453B</strain>
    </source>
</reference>